<feature type="compositionally biased region" description="Polar residues" evidence="1">
    <location>
        <begin position="495"/>
        <end position="515"/>
    </location>
</feature>
<proteinExistence type="predicted"/>
<comment type="caution">
    <text evidence="2">The sequence shown here is derived from an EMBL/GenBank/DDBJ whole genome shotgun (WGS) entry which is preliminary data.</text>
</comment>
<reference evidence="2" key="2">
    <citation type="submission" date="2020-03" db="EMBL/GenBank/DDBJ databases">
        <authorList>
            <person name="Fu F.-F."/>
            <person name="Chen J."/>
        </authorList>
    </citation>
    <scope>NUCLEOTIDE SEQUENCE</scope>
    <source>
        <strain evidence="2">Lc1</strain>
    </source>
</reference>
<organism evidence="2 3">
    <name type="scientific">Colletotrichum gloeosporioides</name>
    <name type="common">Anthracnose fungus</name>
    <name type="synonym">Glomerella cingulata</name>
    <dbReference type="NCBI Taxonomy" id="474922"/>
    <lineage>
        <taxon>Eukaryota</taxon>
        <taxon>Fungi</taxon>
        <taxon>Dikarya</taxon>
        <taxon>Ascomycota</taxon>
        <taxon>Pezizomycotina</taxon>
        <taxon>Sordariomycetes</taxon>
        <taxon>Hypocreomycetidae</taxon>
        <taxon>Glomerellales</taxon>
        <taxon>Glomerellaceae</taxon>
        <taxon>Colletotrichum</taxon>
        <taxon>Colletotrichum gloeosporioides species complex</taxon>
    </lineage>
</organism>
<feature type="region of interest" description="Disordered" evidence="1">
    <location>
        <begin position="168"/>
        <end position="201"/>
    </location>
</feature>
<dbReference type="EMBL" id="WVTB01000022">
    <property type="protein sequence ID" value="KAF3808288.1"/>
    <property type="molecule type" value="Genomic_DNA"/>
</dbReference>
<dbReference type="Proteomes" id="UP000613401">
    <property type="component" value="Unassembled WGS sequence"/>
</dbReference>
<keyword evidence="3" id="KW-1185">Reference proteome</keyword>
<evidence type="ECO:0000313" key="2">
    <source>
        <dbReference type="EMBL" id="KAF3808288.1"/>
    </source>
</evidence>
<feature type="compositionally biased region" description="Basic residues" evidence="1">
    <location>
        <begin position="463"/>
        <end position="473"/>
    </location>
</feature>
<dbReference type="AlphaFoldDB" id="A0A8H4CQH2"/>
<feature type="compositionally biased region" description="Polar residues" evidence="1">
    <location>
        <begin position="475"/>
        <end position="488"/>
    </location>
</feature>
<evidence type="ECO:0000256" key="1">
    <source>
        <dbReference type="SAM" id="MobiDB-lite"/>
    </source>
</evidence>
<gene>
    <name evidence="2" type="ORF">GCG54_00006909</name>
</gene>
<feature type="compositionally biased region" description="Acidic residues" evidence="1">
    <location>
        <begin position="58"/>
        <end position="67"/>
    </location>
</feature>
<feature type="region of interest" description="Disordered" evidence="1">
    <location>
        <begin position="448"/>
        <end position="536"/>
    </location>
</feature>
<feature type="region of interest" description="Disordered" evidence="1">
    <location>
        <begin position="36"/>
        <end position="68"/>
    </location>
</feature>
<reference evidence="2" key="1">
    <citation type="journal article" date="2020" name="Phytopathology">
        <title>Genome sequence and comparative analysis of Colletotrichum gloeosporioides isolated from Liriodendron leaves.</title>
        <authorList>
            <person name="Fu F.F."/>
            <person name="Hao Z."/>
            <person name="Wang P."/>
            <person name="Lu Y."/>
            <person name="Xue L.J."/>
            <person name="Wei G."/>
            <person name="Tian Y."/>
            <person name="Baishi H."/>
            <person name="Xu H."/>
            <person name="Shi J."/>
            <person name="Cheng T."/>
            <person name="Wang G."/>
            <person name="Yi Y."/>
            <person name="Chen J."/>
        </authorList>
    </citation>
    <scope>NUCLEOTIDE SEQUENCE</scope>
    <source>
        <strain evidence="2">Lc1</strain>
    </source>
</reference>
<sequence length="536" mass="58486">MYDQAGLDREWALARGLPLDDRKAVEGIIRLAEMMNEEERQEAEAERRTTGDAVATQDADEPVEQVTDEAPRAVTNDDDVASHGTSSAETAINRFCGESIGVANAITDNDNLTTEGFDNDTFDIDAFTNNTFATFNSNFENFFTAMDEPNEQTANGSAEATRVIEATEQDSEIASEQSSVPSEVISPATAQTTPPAPSDSPVMLDAAKPAPAPATQLHDREYPWQNTTGIWPPRTPSGMLVQSPRLPPPQAVFYGASSHTQRLPPRFQPVTAATTPIVARTSVGEYQRPHRPRPQRTSSQPAVHPTCNQFSGRMTTMNNASASMPATIPTIIPTNAPFRMATTTLSGMPNTQQYMNSRAVNTIQTGHAPPGLNSFHDASYMAQSQYAIQPAALLSQGQTQQTQLSTCGFEQPSVSITLFQYQMMRHQLEQQQMQLESLMRMQQNNNMRNNMQPAAPASMTRTAHTHNHRRKRVPATTQEPSTGVTQPTAKRPRTQRQQLESNTSAGSSVPRSTSAPRPGNRGAVCSAPDPVPFVPH</sequence>
<accession>A0A8H4CQH2</accession>
<name>A0A8H4CQH2_COLGL</name>
<protein>
    <submittedName>
        <fullName evidence="2">Uncharacterized protein</fullName>
    </submittedName>
</protein>
<dbReference type="RefSeq" id="XP_045267447.1">
    <property type="nucleotide sequence ID" value="XM_045406901.1"/>
</dbReference>
<dbReference type="GeneID" id="69014055"/>
<evidence type="ECO:0000313" key="3">
    <source>
        <dbReference type="Proteomes" id="UP000613401"/>
    </source>
</evidence>